<dbReference type="AlphaFoldDB" id="A0ABD2MZK4"/>
<dbReference type="EMBL" id="JABFTP020000042">
    <property type="protein sequence ID" value="KAL3271888.1"/>
    <property type="molecule type" value="Genomic_DNA"/>
</dbReference>
<name>A0ABD2MZK4_9CUCU</name>
<reference evidence="2 3" key="1">
    <citation type="journal article" date="2021" name="BMC Biol.">
        <title>Horizontally acquired antibacterial genes associated with adaptive radiation of ladybird beetles.</title>
        <authorList>
            <person name="Li H.S."/>
            <person name="Tang X.F."/>
            <person name="Huang Y.H."/>
            <person name="Xu Z.Y."/>
            <person name="Chen M.L."/>
            <person name="Du X.Y."/>
            <person name="Qiu B.Y."/>
            <person name="Chen P.T."/>
            <person name="Zhang W."/>
            <person name="Slipinski A."/>
            <person name="Escalona H.E."/>
            <person name="Waterhouse R.M."/>
            <person name="Zwick A."/>
            <person name="Pang H."/>
        </authorList>
    </citation>
    <scope>NUCLEOTIDE SEQUENCE [LARGE SCALE GENOMIC DNA]</scope>
    <source>
        <strain evidence="2">SYSU2018</strain>
    </source>
</reference>
<accession>A0ABD2MZK4</accession>
<keyword evidence="3" id="KW-1185">Reference proteome</keyword>
<evidence type="ECO:0000313" key="3">
    <source>
        <dbReference type="Proteomes" id="UP001516400"/>
    </source>
</evidence>
<evidence type="ECO:0000256" key="1">
    <source>
        <dbReference type="SAM" id="MobiDB-lite"/>
    </source>
</evidence>
<organism evidence="2 3">
    <name type="scientific">Cryptolaemus montrouzieri</name>
    <dbReference type="NCBI Taxonomy" id="559131"/>
    <lineage>
        <taxon>Eukaryota</taxon>
        <taxon>Metazoa</taxon>
        <taxon>Ecdysozoa</taxon>
        <taxon>Arthropoda</taxon>
        <taxon>Hexapoda</taxon>
        <taxon>Insecta</taxon>
        <taxon>Pterygota</taxon>
        <taxon>Neoptera</taxon>
        <taxon>Endopterygota</taxon>
        <taxon>Coleoptera</taxon>
        <taxon>Polyphaga</taxon>
        <taxon>Cucujiformia</taxon>
        <taxon>Coccinelloidea</taxon>
        <taxon>Coccinellidae</taxon>
        <taxon>Scymninae</taxon>
        <taxon>Scymnini</taxon>
        <taxon>Cryptolaemus</taxon>
    </lineage>
</organism>
<feature type="compositionally biased region" description="Basic and acidic residues" evidence="1">
    <location>
        <begin position="1"/>
        <end position="10"/>
    </location>
</feature>
<gene>
    <name evidence="2" type="ORF">HHI36_022358</name>
</gene>
<comment type="caution">
    <text evidence="2">The sequence shown here is derived from an EMBL/GenBank/DDBJ whole genome shotgun (WGS) entry which is preliminary data.</text>
</comment>
<dbReference type="Proteomes" id="UP001516400">
    <property type="component" value="Unassembled WGS sequence"/>
</dbReference>
<evidence type="ECO:0000313" key="2">
    <source>
        <dbReference type="EMBL" id="KAL3271888.1"/>
    </source>
</evidence>
<feature type="region of interest" description="Disordered" evidence="1">
    <location>
        <begin position="1"/>
        <end position="44"/>
    </location>
</feature>
<protein>
    <submittedName>
        <fullName evidence="2">Uncharacterized protein</fullName>
    </submittedName>
</protein>
<feature type="compositionally biased region" description="Basic residues" evidence="1">
    <location>
        <begin position="92"/>
        <end position="106"/>
    </location>
</feature>
<feature type="region of interest" description="Disordered" evidence="1">
    <location>
        <begin position="81"/>
        <end position="106"/>
    </location>
</feature>
<proteinExistence type="predicted"/>
<sequence length="106" mass="12539">MEGKQKKNLEKVNQNRQKIVNVDPSQALYKENKRNASQRKTTKSFVKVEDPSITDDIKFKTENKIYLKNILKPQCIISGRRKHNETIPSNNHRIKSSNQLRHKRNR</sequence>